<feature type="region of interest" description="Disordered" evidence="1">
    <location>
        <begin position="380"/>
        <end position="418"/>
    </location>
</feature>
<dbReference type="Proteomes" id="UP001141659">
    <property type="component" value="Unassembled WGS sequence"/>
</dbReference>
<protein>
    <submittedName>
        <fullName evidence="3">Type I restriction enzyme HsdR N-terminal domain-containing protein</fullName>
    </submittedName>
</protein>
<evidence type="ECO:0000259" key="2">
    <source>
        <dbReference type="Pfam" id="PF13588"/>
    </source>
</evidence>
<proteinExistence type="predicted"/>
<feature type="domain" description="Type I restriction enzyme R protein N-terminal" evidence="2">
    <location>
        <begin position="37"/>
        <end position="121"/>
    </location>
</feature>
<evidence type="ECO:0000256" key="1">
    <source>
        <dbReference type="SAM" id="MobiDB-lite"/>
    </source>
</evidence>
<dbReference type="Pfam" id="PF13588">
    <property type="entry name" value="HSDR_N_2"/>
    <property type="match status" value="1"/>
</dbReference>
<organism evidence="3 4">
    <name type="scientific">Mycolicibacterium porcinum</name>
    <dbReference type="NCBI Taxonomy" id="39693"/>
    <lineage>
        <taxon>Bacteria</taxon>
        <taxon>Bacillati</taxon>
        <taxon>Actinomycetota</taxon>
        <taxon>Actinomycetes</taxon>
        <taxon>Mycobacteriales</taxon>
        <taxon>Mycobacteriaceae</taxon>
        <taxon>Mycolicibacterium</taxon>
    </lineage>
</organism>
<dbReference type="AlphaFoldDB" id="A0AAW5SZB1"/>
<evidence type="ECO:0000313" key="3">
    <source>
        <dbReference type="EMBL" id="MCV7387947.1"/>
    </source>
</evidence>
<feature type="compositionally biased region" description="Basic and acidic residues" evidence="1">
    <location>
        <begin position="380"/>
        <end position="389"/>
    </location>
</feature>
<sequence length="418" mass="46778">MAFSDGLATIAKKIHDMRASVLTEEATKNAFIMPFISNLLGYDVFDPSEVVPEFVADVGVKKGEKVDYAIFKDGQVQILIECKKIGDPLDLRYASQLFRYFAVTSARIAILTNGQQYHVYTDGDMPNRMDEKPFLIFDLLDIDRTLVPEIQKFSKESFDIDSVVNAAEELKYIGGIRRIIAAEVKDPSEEWVRFFVNRIYEGRTTQKIVDQFRPLVAKALNQYVGDQVNSRLKTALGDDAPDPNRSTEITRTDASTQPPIGQVAVGETEQVADGVTDPGVVTTDEELEGFNIVRAIAVSEVAPERVHYRDSKSYFAILLDDNNRKPIIRLNLNGKNVKFVTTFEQGKDVGVRRDIESVVDIYKVATDHIRQAIRHYEGADNRSGMKLDRPMVSTSDEQTPGMMPGDDAESVRTPQPTA</sequence>
<dbReference type="InterPro" id="IPR029464">
    <property type="entry name" value="HSDR_N"/>
</dbReference>
<feature type="compositionally biased region" description="Polar residues" evidence="1">
    <location>
        <begin position="244"/>
        <end position="259"/>
    </location>
</feature>
<reference evidence="3" key="1">
    <citation type="submission" date="2020-07" db="EMBL/GenBank/DDBJ databases">
        <authorList>
            <person name="Pettersson B.M.F."/>
            <person name="Behra P.R.K."/>
            <person name="Ramesh M."/>
            <person name="Das S."/>
            <person name="Dasgupta S."/>
            <person name="Kirsebom L.A."/>
        </authorList>
    </citation>
    <scope>NUCLEOTIDE SEQUENCE</scope>
    <source>
        <strain evidence="3">DSM 44242</strain>
    </source>
</reference>
<dbReference type="EMBL" id="JACKVC010000010">
    <property type="protein sequence ID" value="MCV7387947.1"/>
    <property type="molecule type" value="Genomic_DNA"/>
</dbReference>
<dbReference type="RefSeq" id="WP_081814224.1">
    <property type="nucleotide sequence ID" value="NZ_JACKVC010000010.1"/>
</dbReference>
<accession>A0AAW5SZB1</accession>
<reference evidence="3" key="2">
    <citation type="journal article" date="2022" name="BMC Genomics">
        <title>Comparative genome analysis of mycobacteria focusing on tRNA and non-coding RNA.</title>
        <authorList>
            <person name="Behra P.R.K."/>
            <person name="Pettersson B.M.F."/>
            <person name="Ramesh M."/>
            <person name="Das S."/>
            <person name="Dasgupta S."/>
            <person name="Kirsebom L.A."/>
        </authorList>
    </citation>
    <scope>NUCLEOTIDE SEQUENCE</scope>
    <source>
        <strain evidence="3">DSM 44242</strain>
    </source>
</reference>
<comment type="caution">
    <text evidence="3">The sequence shown here is derived from an EMBL/GenBank/DDBJ whole genome shotgun (WGS) entry which is preliminary data.</text>
</comment>
<name>A0AAW5SZB1_9MYCO</name>
<evidence type="ECO:0000313" key="4">
    <source>
        <dbReference type="Proteomes" id="UP001141659"/>
    </source>
</evidence>
<gene>
    <name evidence="3" type="ORF">H5P34_07780</name>
</gene>
<feature type="region of interest" description="Disordered" evidence="1">
    <location>
        <begin position="234"/>
        <end position="259"/>
    </location>
</feature>